<dbReference type="InterPro" id="IPR011009">
    <property type="entry name" value="Kinase-like_dom_sf"/>
</dbReference>
<dbReference type="Proteomes" id="UP001265746">
    <property type="component" value="Unassembled WGS sequence"/>
</dbReference>
<accession>A0AAD9SHR6</accession>
<dbReference type="EMBL" id="JAUJFL010000002">
    <property type="protein sequence ID" value="KAK2609855.1"/>
    <property type="molecule type" value="Genomic_DNA"/>
</dbReference>
<keyword evidence="2" id="KW-1185">Reference proteome</keyword>
<evidence type="ECO:0000313" key="2">
    <source>
        <dbReference type="Proteomes" id="UP001265746"/>
    </source>
</evidence>
<dbReference type="SUPFAM" id="SSF56112">
    <property type="entry name" value="Protein kinase-like (PK-like)"/>
    <property type="match status" value="1"/>
</dbReference>
<proteinExistence type="predicted"/>
<gene>
    <name evidence="1" type="ORF">N8I77_003332</name>
</gene>
<organism evidence="1 2">
    <name type="scientific">Phomopsis amygdali</name>
    <name type="common">Fusicoccum amygdali</name>
    <dbReference type="NCBI Taxonomy" id="1214568"/>
    <lineage>
        <taxon>Eukaryota</taxon>
        <taxon>Fungi</taxon>
        <taxon>Dikarya</taxon>
        <taxon>Ascomycota</taxon>
        <taxon>Pezizomycotina</taxon>
        <taxon>Sordariomycetes</taxon>
        <taxon>Sordariomycetidae</taxon>
        <taxon>Diaporthales</taxon>
        <taxon>Diaporthaceae</taxon>
        <taxon>Diaporthe</taxon>
    </lineage>
</organism>
<evidence type="ECO:0000313" key="1">
    <source>
        <dbReference type="EMBL" id="KAK2609855.1"/>
    </source>
</evidence>
<comment type="caution">
    <text evidence="1">The sequence shown here is derived from an EMBL/GenBank/DDBJ whole genome shotgun (WGS) entry which is preliminary data.</text>
</comment>
<reference evidence="1" key="1">
    <citation type="submission" date="2023-06" db="EMBL/GenBank/DDBJ databases">
        <authorList>
            <person name="Noh H."/>
        </authorList>
    </citation>
    <scope>NUCLEOTIDE SEQUENCE</scope>
    <source>
        <strain evidence="1">DUCC20226</strain>
    </source>
</reference>
<name>A0AAD9SHR6_PHOAM</name>
<protein>
    <recommendedName>
        <fullName evidence="3">Protein kinase domain-containing protein</fullName>
    </recommendedName>
</protein>
<sequence length="498" mass="56756">MTHSPSQRGIPPGFKMELNTRRVEAHTRYLLQRSIDYFDHWRRNIQWIDAERELEYTGFPIPYRPSPVEDPALRDSNTTIPDRRYRPFRQVRRRDDGAGRTVEPVLRSHIEGLGLRMVKILGAGSQGLAVLFESTESTADQPPRKIVFKWSGEIWSTMIEMWCMRQMVGARHIVQEVVDDDYISQLLGGPPLMIYAMEFMEHGSFNDNLATFKHSHFVKLELLYANTTDTCTQRLAIRISERNVLLKDSEMWRIFYCLFRACVALAYPGRWDKGLDPAKEVVKTQEEFIPMQEGQPVRTDLGLIDFDINDRNVMIGEDESVLAPGEHPHDVVPIFKIGDLGNVGAFREPRHREGLLSPAAWRVAGNPWFTVAWEGVSDAATLAQDDTAGKYDWWTNYLPIVPPDCVTASVTVGDGSKKDMPTYSVPLQSNINLARYDPLLMDTVSWCMAHRPGDRPTMLQLEQRIRSAVDRDWSTEASAGRVTIKELLSDPPAPRPST</sequence>
<dbReference type="AlphaFoldDB" id="A0AAD9SHR6"/>
<evidence type="ECO:0008006" key="3">
    <source>
        <dbReference type="Google" id="ProtNLM"/>
    </source>
</evidence>